<evidence type="ECO:0000256" key="2">
    <source>
        <dbReference type="SAM" id="Phobius"/>
    </source>
</evidence>
<keyword evidence="2" id="KW-0812">Transmembrane</keyword>
<comment type="caution">
    <text evidence="3">The sequence shown here is derived from an EMBL/GenBank/DDBJ whole genome shotgun (WGS) entry which is preliminary data.</text>
</comment>
<keyword evidence="2" id="KW-1133">Transmembrane helix</keyword>
<organism evidence="3 4">
    <name type="scientific">Orchesella dallaii</name>
    <dbReference type="NCBI Taxonomy" id="48710"/>
    <lineage>
        <taxon>Eukaryota</taxon>
        <taxon>Metazoa</taxon>
        <taxon>Ecdysozoa</taxon>
        <taxon>Arthropoda</taxon>
        <taxon>Hexapoda</taxon>
        <taxon>Collembola</taxon>
        <taxon>Entomobryomorpha</taxon>
        <taxon>Entomobryoidea</taxon>
        <taxon>Orchesellidae</taxon>
        <taxon>Orchesellinae</taxon>
        <taxon>Orchesella</taxon>
    </lineage>
</organism>
<protein>
    <submittedName>
        <fullName evidence="3">Uncharacterized protein</fullName>
    </submittedName>
</protein>
<keyword evidence="4" id="KW-1185">Reference proteome</keyword>
<proteinExistence type="predicted"/>
<sequence length="427" mass="50024">MKEKKPAQISRFDKKYDPMDRLHEDEKQSDIWTISTTTTTDGYASWRRQPALNKSVDETEDWSETDKTFLWRIVLFIIVIWELICFVDKRLDDVYYNALTYHLYRENIWPVRPNLFPTVDTYPSIVVQEWLHFIISLISLPIIHKENECLSLLFAFSLLLDGFTKVASTSHDALFLPHEASWQTIVLYSIHLLWKATIICLFVAYHYQSVDYIRKEREFKHRKVRLHNHEIMAKGTKGLQKRKVAWDWMIRHARNTNVKALKKKYPDVKDGNFPEENLEKDIKFDEAKELRIYAQEHNLNIGYPYNKLRDMKRYVFGELESSNYSSSEVDDKIRSVQKANKRQGRQSVNALTAEKFEQFKNETVARKNAEKLKKAAENKVVSNILSTPKLAAKRPTKLRAGNLVVGQDYNAEIGRKASSVAVSDKTK</sequence>
<evidence type="ECO:0000256" key="1">
    <source>
        <dbReference type="SAM" id="MobiDB-lite"/>
    </source>
</evidence>
<dbReference type="Proteomes" id="UP001642540">
    <property type="component" value="Unassembled WGS sequence"/>
</dbReference>
<dbReference type="EMBL" id="CAXLJM020000072">
    <property type="protein sequence ID" value="CAL8127132.1"/>
    <property type="molecule type" value="Genomic_DNA"/>
</dbReference>
<reference evidence="3 4" key="1">
    <citation type="submission" date="2024-08" db="EMBL/GenBank/DDBJ databases">
        <authorList>
            <person name="Cucini C."/>
            <person name="Frati F."/>
        </authorList>
    </citation>
    <scope>NUCLEOTIDE SEQUENCE [LARGE SCALE GENOMIC DNA]</scope>
</reference>
<evidence type="ECO:0000313" key="4">
    <source>
        <dbReference type="Proteomes" id="UP001642540"/>
    </source>
</evidence>
<gene>
    <name evidence="3" type="ORF">ODALV1_LOCUS21705</name>
</gene>
<accession>A0ABP1RF90</accession>
<feature type="transmembrane region" description="Helical" evidence="2">
    <location>
        <begin position="69"/>
        <end position="87"/>
    </location>
</feature>
<keyword evidence="2" id="KW-0472">Membrane</keyword>
<feature type="transmembrane region" description="Helical" evidence="2">
    <location>
        <begin position="188"/>
        <end position="207"/>
    </location>
</feature>
<evidence type="ECO:0000313" key="3">
    <source>
        <dbReference type="EMBL" id="CAL8127132.1"/>
    </source>
</evidence>
<feature type="region of interest" description="Disordered" evidence="1">
    <location>
        <begin position="1"/>
        <end position="21"/>
    </location>
</feature>
<name>A0ABP1RF90_9HEXA</name>